<name>A0A1E5VJ09_9POAL</name>
<evidence type="ECO:0000313" key="1">
    <source>
        <dbReference type="EMBL" id="OEL25054.1"/>
    </source>
</evidence>
<accession>A0A1E5VJ09</accession>
<dbReference type="PANTHER" id="PTHR31170:SF18">
    <property type="entry name" value="(WILD MALAYSIAN BANANA) HYPOTHETICAL PROTEIN"/>
    <property type="match status" value="1"/>
</dbReference>
<dbReference type="InterPro" id="IPR004158">
    <property type="entry name" value="DUF247_pln"/>
</dbReference>
<organism evidence="1 2">
    <name type="scientific">Dichanthelium oligosanthes</name>
    <dbReference type="NCBI Taxonomy" id="888268"/>
    <lineage>
        <taxon>Eukaryota</taxon>
        <taxon>Viridiplantae</taxon>
        <taxon>Streptophyta</taxon>
        <taxon>Embryophyta</taxon>
        <taxon>Tracheophyta</taxon>
        <taxon>Spermatophyta</taxon>
        <taxon>Magnoliopsida</taxon>
        <taxon>Liliopsida</taxon>
        <taxon>Poales</taxon>
        <taxon>Poaceae</taxon>
        <taxon>PACMAD clade</taxon>
        <taxon>Panicoideae</taxon>
        <taxon>Panicodae</taxon>
        <taxon>Paniceae</taxon>
        <taxon>Dichantheliinae</taxon>
        <taxon>Dichanthelium</taxon>
    </lineage>
</organism>
<keyword evidence="2" id="KW-1185">Reference proteome</keyword>
<proteinExistence type="predicted"/>
<dbReference type="Proteomes" id="UP000095767">
    <property type="component" value="Unassembled WGS sequence"/>
</dbReference>
<dbReference type="PANTHER" id="PTHR31170">
    <property type="entry name" value="BNAC04G53230D PROTEIN"/>
    <property type="match status" value="1"/>
</dbReference>
<comment type="caution">
    <text evidence="1">The sequence shown here is derived from an EMBL/GenBank/DDBJ whole genome shotgun (WGS) entry which is preliminary data.</text>
</comment>
<dbReference type="OrthoDB" id="1858139at2759"/>
<dbReference type="EMBL" id="LWDX02038351">
    <property type="protein sequence ID" value="OEL25054.1"/>
    <property type="molecule type" value="Genomic_DNA"/>
</dbReference>
<dbReference type="AlphaFoldDB" id="A0A1E5VJ09"/>
<protein>
    <submittedName>
        <fullName evidence="1">Uncharacterized protein</fullName>
    </submittedName>
</protein>
<gene>
    <name evidence="1" type="ORF">BAE44_0013926</name>
</gene>
<sequence length="124" mass="13855">MWVVDMEKKLDGAEPPATVQKWPKHCVFRIPPRFRAARGNVFKPQAVALGPFHHREPDLAPMEEHKRRAVWHLLRCAGMALGELAAAVEGVARDLEDAYAGLGGKWRAGEENQGRFLEMMVADG</sequence>
<evidence type="ECO:0000313" key="2">
    <source>
        <dbReference type="Proteomes" id="UP000095767"/>
    </source>
</evidence>
<dbReference type="Pfam" id="PF03140">
    <property type="entry name" value="DUF247"/>
    <property type="match status" value="1"/>
</dbReference>
<dbReference type="STRING" id="888268.A0A1E5VJ09"/>
<reference evidence="1 2" key="1">
    <citation type="submission" date="2016-09" db="EMBL/GenBank/DDBJ databases">
        <title>The draft genome of Dichanthelium oligosanthes: A C3 panicoid grass species.</title>
        <authorList>
            <person name="Studer A.J."/>
            <person name="Schnable J.C."/>
            <person name="Brutnell T.P."/>
        </authorList>
    </citation>
    <scope>NUCLEOTIDE SEQUENCE [LARGE SCALE GENOMIC DNA]</scope>
    <source>
        <strain evidence="2">cv. Kellogg 1175</strain>
        <tissue evidence="1">Leaf</tissue>
    </source>
</reference>